<feature type="transmembrane region" description="Helical" evidence="7">
    <location>
        <begin position="422"/>
        <end position="443"/>
    </location>
</feature>
<evidence type="ECO:0000313" key="8">
    <source>
        <dbReference type="EMBL" id="MBK1855177.1"/>
    </source>
</evidence>
<dbReference type="Gene3D" id="3.30.565.10">
    <property type="entry name" value="Histidine kinase-like ATPase, C-terminal domain"/>
    <property type="match status" value="1"/>
</dbReference>
<dbReference type="SUPFAM" id="SSF55874">
    <property type="entry name" value="ATPase domain of HSP90 chaperone/DNA topoisomerase II/histidine kinase"/>
    <property type="match status" value="1"/>
</dbReference>
<evidence type="ECO:0000256" key="1">
    <source>
        <dbReference type="ARBA" id="ARBA00000085"/>
    </source>
</evidence>
<dbReference type="InterPro" id="IPR036890">
    <property type="entry name" value="HATPase_C_sf"/>
</dbReference>
<dbReference type="EC" id="2.7.13.3" evidence="2"/>
<keyword evidence="7" id="KW-1133">Transmembrane helix</keyword>
<feature type="compositionally biased region" description="Polar residues" evidence="6">
    <location>
        <begin position="641"/>
        <end position="653"/>
    </location>
</feature>
<keyword evidence="5" id="KW-0902">Two-component regulatory system</keyword>
<name>A0AAE2V893_9BACT</name>
<keyword evidence="7" id="KW-0812">Transmembrane</keyword>
<feature type="region of interest" description="Disordered" evidence="6">
    <location>
        <begin position="627"/>
        <end position="663"/>
    </location>
</feature>
<keyword evidence="4" id="KW-0418">Kinase</keyword>
<comment type="catalytic activity">
    <reaction evidence="1">
        <text>ATP + protein L-histidine = ADP + protein N-phospho-L-histidine.</text>
        <dbReference type="EC" id="2.7.13.3"/>
    </reaction>
</comment>
<dbReference type="RefSeq" id="WP_309489789.1">
    <property type="nucleotide sequence ID" value="NZ_JAENIG010000005.1"/>
</dbReference>
<protein>
    <recommendedName>
        <fullName evidence="2">histidine kinase</fullName>
        <ecNumber evidence="2">2.7.13.3</ecNumber>
    </recommendedName>
</protein>
<dbReference type="GO" id="GO:0004673">
    <property type="term" value="F:protein histidine kinase activity"/>
    <property type="evidence" value="ECO:0007669"/>
    <property type="project" value="UniProtKB-EC"/>
</dbReference>
<evidence type="ECO:0000256" key="3">
    <source>
        <dbReference type="ARBA" id="ARBA00022679"/>
    </source>
</evidence>
<accession>A0AAE2V893</accession>
<keyword evidence="3" id="KW-0808">Transferase</keyword>
<reference evidence="8" key="1">
    <citation type="submission" date="2021-01" db="EMBL/GenBank/DDBJ databases">
        <title>Modified the classification status of verrucomicrobia.</title>
        <authorList>
            <person name="Feng X."/>
        </authorList>
    </citation>
    <scope>NUCLEOTIDE SEQUENCE</scope>
    <source>
        <strain evidence="8">5K15</strain>
    </source>
</reference>
<gene>
    <name evidence="8" type="ORF">JIN83_09425</name>
</gene>
<dbReference type="PANTHER" id="PTHR24421:SF10">
    <property type="entry name" value="NITRATE_NITRITE SENSOR PROTEIN NARQ"/>
    <property type="match status" value="1"/>
</dbReference>
<evidence type="ECO:0000256" key="2">
    <source>
        <dbReference type="ARBA" id="ARBA00012438"/>
    </source>
</evidence>
<dbReference type="PANTHER" id="PTHR24421">
    <property type="entry name" value="NITRATE/NITRITE SENSOR PROTEIN NARX-RELATED"/>
    <property type="match status" value="1"/>
</dbReference>
<evidence type="ECO:0000256" key="5">
    <source>
        <dbReference type="ARBA" id="ARBA00023012"/>
    </source>
</evidence>
<evidence type="ECO:0000256" key="4">
    <source>
        <dbReference type="ARBA" id="ARBA00022777"/>
    </source>
</evidence>
<dbReference type="InterPro" id="IPR008979">
    <property type="entry name" value="Galactose-bd-like_sf"/>
</dbReference>
<dbReference type="CDD" id="cd16917">
    <property type="entry name" value="HATPase_UhpB-NarQ-NarX-like"/>
    <property type="match status" value="1"/>
</dbReference>
<evidence type="ECO:0000256" key="7">
    <source>
        <dbReference type="SAM" id="Phobius"/>
    </source>
</evidence>
<keyword evidence="7" id="KW-0472">Membrane</keyword>
<dbReference type="Proteomes" id="UP000634206">
    <property type="component" value="Unassembled WGS sequence"/>
</dbReference>
<dbReference type="InterPro" id="IPR050482">
    <property type="entry name" value="Sensor_HK_TwoCompSys"/>
</dbReference>
<keyword evidence="9" id="KW-1185">Reference proteome</keyword>
<organism evidence="8 9">
    <name type="scientific">Oceaniferula flava</name>
    <dbReference type="NCBI Taxonomy" id="2800421"/>
    <lineage>
        <taxon>Bacteria</taxon>
        <taxon>Pseudomonadati</taxon>
        <taxon>Verrucomicrobiota</taxon>
        <taxon>Verrucomicrobiia</taxon>
        <taxon>Verrucomicrobiales</taxon>
        <taxon>Verrucomicrobiaceae</taxon>
        <taxon>Oceaniferula</taxon>
    </lineage>
</organism>
<dbReference type="GO" id="GO:0000160">
    <property type="term" value="P:phosphorelay signal transduction system"/>
    <property type="evidence" value="ECO:0007669"/>
    <property type="project" value="UniProtKB-KW"/>
</dbReference>
<sequence>MAETDLSKLSTDELEDRQQEMEAELDSLARLTLRSGVGNVGWISSAQKNPEQPEWAEVRIPKESRFDRIVLAPVLWLDAQKGPQADGLPTAFQIIAGQDGDTEGQVIAEMGPADQYLPRIAPLVIDVPPTRASWLRIVATELPPHSRNENRVFKLSEIMIFSGEHNIALHQPVRVSSTVAGWRQAAIYKKTLVDGLTPFLIDAATEEKGDPFLATTIRTTPFVMTIDLGTSHRIDGIRLHSALIDEYVPQMNATDFGLPKQFTLVGANQPDFSDSTMLAHYRLQSVYQAGNIQEIRFAKTACRYVRLTVPQDGWSIDTKQIRSIISLDEIEVLAAGVNVAQGAPVKFPKRLTAVHGNKDRVFHVLFTKDRLTDGKNHFGNLLTMREWTEQLARRHDLEILQPKIAEALDRKYSQQRTNLRRMYWLVAILIASIIIGFLIARILQMRAVLKVRERIAANLHDELSASLHAMVLLGDMAKKHIQSPDKLHEVVERMQKVSRRSRIAARHCANMLQSDTLCQDLVKEVKFSADRLLADIPHEVSIEGEAFLHQLPRRQRNDLFLFYQECLTNIARHAEATACTVELRGSATGVELVVTDNGNGMSATPPSLVKRARLLKARVVIETPDHGGSRITLKYHPRNGLTATRTEASNSDPSLAPEPNTKP</sequence>
<proteinExistence type="predicted"/>
<dbReference type="EMBL" id="JAENIG010000005">
    <property type="protein sequence ID" value="MBK1855177.1"/>
    <property type="molecule type" value="Genomic_DNA"/>
</dbReference>
<comment type="caution">
    <text evidence="8">The sequence shown here is derived from an EMBL/GenBank/DDBJ whole genome shotgun (WGS) entry which is preliminary data.</text>
</comment>
<evidence type="ECO:0000256" key="6">
    <source>
        <dbReference type="SAM" id="MobiDB-lite"/>
    </source>
</evidence>
<dbReference type="SUPFAM" id="SSF49785">
    <property type="entry name" value="Galactose-binding domain-like"/>
    <property type="match status" value="1"/>
</dbReference>
<evidence type="ECO:0000313" key="9">
    <source>
        <dbReference type="Proteomes" id="UP000634206"/>
    </source>
</evidence>
<feature type="region of interest" description="Disordered" evidence="6">
    <location>
        <begin position="1"/>
        <end position="21"/>
    </location>
</feature>
<dbReference type="Gene3D" id="1.20.5.1930">
    <property type="match status" value="1"/>
</dbReference>
<dbReference type="AlphaFoldDB" id="A0AAE2V893"/>
<dbReference type="Gene3D" id="2.60.120.260">
    <property type="entry name" value="Galactose-binding domain-like"/>
    <property type="match status" value="2"/>
</dbReference>